<reference evidence="1 2" key="1">
    <citation type="journal article" date="2019" name="Int. J. Syst. Evol. Microbiol.">
        <title>The Global Catalogue of Microorganisms (GCM) 10K type strain sequencing project: providing services to taxonomists for standard genome sequencing and annotation.</title>
        <authorList>
            <consortium name="The Broad Institute Genomics Platform"/>
            <consortium name="The Broad Institute Genome Sequencing Center for Infectious Disease"/>
            <person name="Wu L."/>
            <person name="Ma J."/>
        </authorList>
    </citation>
    <scope>NUCLEOTIDE SEQUENCE [LARGE SCALE GENOMIC DNA]</scope>
    <source>
        <strain evidence="1 2">IBRC-M 10256</strain>
    </source>
</reference>
<evidence type="ECO:0000313" key="2">
    <source>
        <dbReference type="Proteomes" id="UP001595846"/>
    </source>
</evidence>
<comment type="caution">
    <text evidence="1">The sequence shown here is derived from an EMBL/GenBank/DDBJ whole genome shotgun (WGS) entry which is preliminary data.</text>
</comment>
<evidence type="ECO:0008006" key="3">
    <source>
        <dbReference type="Google" id="ProtNLM"/>
    </source>
</evidence>
<dbReference type="GeneID" id="73903295"/>
<name>A0ABD5NMW6_9EURY</name>
<organism evidence="1 2">
    <name type="scientific">Halovivax cerinus</name>
    <dbReference type="NCBI Taxonomy" id="1487865"/>
    <lineage>
        <taxon>Archaea</taxon>
        <taxon>Methanobacteriati</taxon>
        <taxon>Methanobacteriota</taxon>
        <taxon>Stenosarchaea group</taxon>
        <taxon>Halobacteria</taxon>
        <taxon>Halobacteriales</taxon>
        <taxon>Natrialbaceae</taxon>
        <taxon>Halovivax</taxon>
    </lineage>
</organism>
<dbReference type="RefSeq" id="WP_256530607.1">
    <property type="nucleotide sequence ID" value="NZ_CP101824.1"/>
</dbReference>
<sequence length="56" mass="5983">MGQKQAAPTHSRCLNCGYSAPDGDDTWNRIDVPGLGRMSQCPECTSTNLITGISIN</sequence>
<evidence type="ECO:0000313" key="1">
    <source>
        <dbReference type="EMBL" id="MFC3957914.1"/>
    </source>
</evidence>
<dbReference type="EMBL" id="JBHSAQ010000002">
    <property type="protein sequence ID" value="MFC3957914.1"/>
    <property type="molecule type" value="Genomic_DNA"/>
</dbReference>
<dbReference type="Proteomes" id="UP001595846">
    <property type="component" value="Unassembled WGS sequence"/>
</dbReference>
<dbReference type="AlphaFoldDB" id="A0ABD5NMW6"/>
<gene>
    <name evidence="1" type="ORF">ACFOUR_05955</name>
</gene>
<proteinExistence type="predicted"/>
<accession>A0ABD5NMW6</accession>
<keyword evidence="2" id="KW-1185">Reference proteome</keyword>
<protein>
    <recommendedName>
        <fullName evidence="3">Small CPxCG-related zinc finger protein</fullName>
    </recommendedName>
</protein>